<protein>
    <submittedName>
        <fullName evidence="7">MFS transporter</fullName>
    </submittedName>
</protein>
<dbReference type="InterPro" id="IPR020846">
    <property type="entry name" value="MFS_dom"/>
</dbReference>
<comment type="subcellular location">
    <subcellularLocation>
        <location evidence="1">Membrane</location>
        <topology evidence="1">Multi-pass membrane protein</topology>
    </subcellularLocation>
</comment>
<feature type="domain" description="Major facilitator superfamily (MFS) profile" evidence="6">
    <location>
        <begin position="11"/>
        <end position="413"/>
    </location>
</feature>
<comment type="caution">
    <text evidence="7">The sequence shown here is derived from an EMBL/GenBank/DDBJ whole genome shotgun (WGS) entry which is preliminary data.</text>
</comment>
<accession>A0ABT8LGJ8</accession>
<keyword evidence="8" id="KW-1185">Reference proteome</keyword>
<dbReference type="RefSeq" id="WP_346762263.1">
    <property type="nucleotide sequence ID" value="NZ_JAUJEB010000012.1"/>
</dbReference>
<reference evidence="7" key="1">
    <citation type="submission" date="2023-06" db="EMBL/GenBank/DDBJ databases">
        <title>Genomic of Agaribacillus aureum.</title>
        <authorList>
            <person name="Wang G."/>
        </authorList>
    </citation>
    <scope>NUCLEOTIDE SEQUENCE</scope>
    <source>
        <strain evidence="7">BMA12</strain>
    </source>
</reference>
<feature type="transmembrane region" description="Helical" evidence="5">
    <location>
        <begin position="300"/>
        <end position="319"/>
    </location>
</feature>
<feature type="transmembrane region" description="Helical" evidence="5">
    <location>
        <begin position="163"/>
        <end position="185"/>
    </location>
</feature>
<feature type="transmembrane region" description="Helical" evidence="5">
    <location>
        <begin position="358"/>
        <end position="381"/>
    </location>
</feature>
<feature type="transmembrane region" description="Helical" evidence="5">
    <location>
        <begin position="50"/>
        <end position="69"/>
    </location>
</feature>
<evidence type="ECO:0000259" key="6">
    <source>
        <dbReference type="PROSITE" id="PS50850"/>
    </source>
</evidence>
<evidence type="ECO:0000256" key="2">
    <source>
        <dbReference type="ARBA" id="ARBA00022692"/>
    </source>
</evidence>
<evidence type="ECO:0000256" key="1">
    <source>
        <dbReference type="ARBA" id="ARBA00004141"/>
    </source>
</evidence>
<feature type="transmembrane region" description="Helical" evidence="5">
    <location>
        <begin position="387"/>
        <end position="409"/>
    </location>
</feature>
<evidence type="ECO:0000256" key="4">
    <source>
        <dbReference type="ARBA" id="ARBA00023136"/>
    </source>
</evidence>
<dbReference type="InterPro" id="IPR000849">
    <property type="entry name" value="Sugar_P_transporter"/>
</dbReference>
<dbReference type="InterPro" id="IPR036259">
    <property type="entry name" value="MFS_trans_sf"/>
</dbReference>
<dbReference type="Proteomes" id="UP001172083">
    <property type="component" value="Unassembled WGS sequence"/>
</dbReference>
<name>A0ABT8LGJ8_9BACT</name>
<feature type="transmembrane region" description="Helical" evidence="5">
    <location>
        <begin position="101"/>
        <end position="120"/>
    </location>
</feature>
<proteinExistence type="predicted"/>
<dbReference type="Pfam" id="PF07690">
    <property type="entry name" value="MFS_1"/>
    <property type="match status" value="1"/>
</dbReference>
<dbReference type="PANTHER" id="PTHR11662">
    <property type="entry name" value="SOLUTE CARRIER FAMILY 17"/>
    <property type="match status" value="1"/>
</dbReference>
<dbReference type="Gene3D" id="1.20.1250.20">
    <property type="entry name" value="MFS general substrate transporter like domains"/>
    <property type="match status" value="2"/>
</dbReference>
<dbReference type="EMBL" id="JAUJEB010000012">
    <property type="protein sequence ID" value="MDN5216925.1"/>
    <property type="molecule type" value="Genomic_DNA"/>
</dbReference>
<dbReference type="CDD" id="cd17319">
    <property type="entry name" value="MFS_ExuT_GudP_like"/>
    <property type="match status" value="1"/>
</dbReference>
<evidence type="ECO:0000256" key="5">
    <source>
        <dbReference type="SAM" id="Phobius"/>
    </source>
</evidence>
<sequence>MKPKGKIRWQVLVLIFFATTINYIDRQVIGILKPFIADDLNWDETDYGYIVTAFQIAYAIGLVTTGRFIDKYGTRIGYFWAIVVWSIAGMAHAAARSVFSFAATRFVLGIGESANFPAAVKGVAEWFPKKERALAAGLFNSGSTVGAILAPIMVTWITVSIGWQWAFIITGALGFIWVVFWLAYYQVPEKHPKISSEELQYITQDTAEKSDEKPMKWIDLLKYRQTVAICSTRFISDWVWWFFLFWIPDFLSKTHGINIKEVVLPLIVIYAVSSIGGIGGGWVSSNFIKTGKGVNYARKTTILICALLILPVMLVSQVANLWVAVGLIALAAAGHQGWASNIFTIVSDIYPKNAVGSMMGLSGFTGAIGGALSASFVGVLLDATGSYFLIFLVASTVYLANWAILRIFIREIKPLAP</sequence>
<organism evidence="7 8">
    <name type="scientific">Agaribacillus aureus</name>
    <dbReference type="NCBI Taxonomy" id="3051825"/>
    <lineage>
        <taxon>Bacteria</taxon>
        <taxon>Pseudomonadati</taxon>
        <taxon>Bacteroidota</taxon>
        <taxon>Cytophagia</taxon>
        <taxon>Cytophagales</taxon>
        <taxon>Splendidivirgaceae</taxon>
        <taxon>Agaribacillus</taxon>
    </lineage>
</organism>
<keyword evidence="4 5" id="KW-0472">Membrane</keyword>
<dbReference type="SUPFAM" id="SSF103473">
    <property type="entry name" value="MFS general substrate transporter"/>
    <property type="match status" value="1"/>
</dbReference>
<evidence type="ECO:0000256" key="3">
    <source>
        <dbReference type="ARBA" id="ARBA00022989"/>
    </source>
</evidence>
<dbReference type="PROSITE" id="PS50850">
    <property type="entry name" value="MFS"/>
    <property type="match status" value="1"/>
</dbReference>
<evidence type="ECO:0000313" key="7">
    <source>
        <dbReference type="EMBL" id="MDN5216925.1"/>
    </source>
</evidence>
<dbReference type="PIRSF" id="PIRSF002808">
    <property type="entry name" value="Hexose_phosphate_transp"/>
    <property type="match status" value="1"/>
</dbReference>
<dbReference type="PANTHER" id="PTHR11662:SF285">
    <property type="entry name" value="HEXURONATE TRANSPORTER"/>
    <property type="match status" value="1"/>
</dbReference>
<dbReference type="InterPro" id="IPR050382">
    <property type="entry name" value="MFS_Na/Anion_cotransporter"/>
</dbReference>
<keyword evidence="3 5" id="KW-1133">Transmembrane helix</keyword>
<evidence type="ECO:0000313" key="8">
    <source>
        <dbReference type="Proteomes" id="UP001172083"/>
    </source>
</evidence>
<keyword evidence="2 5" id="KW-0812">Transmembrane</keyword>
<dbReference type="InterPro" id="IPR011701">
    <property type="entry name" value="MFS"/>
</dbReference>
<feature type="transmembrane region" description="Helical" evidence="5">
    <location>
        <begin position="226"/>
        <end position="247"/>
    </location>
</feature>
<feature type="transmembrane region" description="Helical" evidence="5">
    <location>
        <begin position="132"/>
        <end position="157"/>
    </location>
</feature>
<feature type="transmembrane region" description="Helical" evidence="5">
    <location>
        <begin position="76"/>
        <end position="95"/>
    </location>
</feature>
<gene>
    <name evidence="7" type="ORF">QQ020_32945</name>
</gene>
<feature type="transmembrane region" description="Helical" evidence="5">
    <location>
        <begin position="267"/>
        <end position="288"/>
    </location>
</feature>